<gene>
    <name evidence="2" type="ORF">B0T24DRAFT_92972</name>
</gene>
<feature type="transmembrane region" description="Helical" evidence="1">
    <location>
        <begin position="86"/>
        <end position="103"/>
    </location>
</feature>
<proteinExistence type="predicted"/>
<sequence length="127" mass="13074">MWVVDAEGMEETRRGTNSTLGGEEVVRRGDDECLSPCPGCVNEHRKDPKHLGRLGSIAGRAKRIAVVVAIAGLGLGMAVVQRTAVVAALAILGSGVVAIRGVLEGSWSLGTCSGLQSHGLAWPGSMA</sequence>
<organism evidence="2 3">
    <name type="scientific">Lasiosphaeria ovina</name>
    <dbReference type="NCBI Taxonomy" id="92902"/>
    <lineage>
        <taxon>Eukaryota</taxon>
        <taxon>Fungi</taxon>
        <taxon>Dikarya</taxon>
        <taxon>Ascomycota</taxon>
        <taxon>Pezizomycotina</taxon>
        <taxon>Sordariomycetes</taxon>
        <taxon>Sordariomycetidae</taxon>
        <taxon>Sordariales</taxon>
        <taxon>Lasiosphaeriaceae</taxon>
        <taxon>Lasiosphaeria</taxon>
    </lineage>
</organism>
<keyword evidence="3" id="KW-1185">Reference proteome</keyword>
<comment type="caution">
    <text evidence="2">The sequence shown here is derived from an EMBL/GenBank/DDBJ whole genome shotgun (WGS) entry which is preliminary data.</text>
</comment>
<keyword evidence="1" id="KW-1133">Transmembrane helix</keyword>
<feature type="transmembrane region" description="Helical" evidence="1">
    <location>
        <begin position="63"/>
        <end position="80"/>
    </location>
</feature>
<dbReference type="AlphaFoldDB" id="A0AAE0NNG1"/>
<evidence type="ECO:0000256" key="1">
    <source>
        <dbReference type="SAM" id="Phobius"/>
    </source>
</evidence>
<evidence type="ECO:0000313" key="3">
    <source>
        <dbReference type="Proteomes" id="UP001287356"/>
    </source>
</evidence>
<accession>A0AAE0NNG1</accession>
<keyword evidence="1" id="KW-0472">Membrane</keyword>
<protein>
    <submittedName>
        <fullName evidence="2">Uncharacterized protein</fullName>
    </submittedName>
</protein>
<reference evidence="2" key="2">
    <citation type="submission" date="2023-06" db="EMBL/GenBank/DDBJ databases">
        <authorList>
            <consortium name="Lawrence Berkeley National Laboratory"/>
            <person name="Haridas S."/>
            <person name="Hensen N."/>
            <person name="Bonometti L."/>
            <person name="Westerberg I."/>
            <person name="Brannstrom I.O."/>
            <person name="Guillou S."/>
            <person name="Cros-Aarteil S."/>
            <person name="Calhoun S."/>
            <person name="Kuo A."/>
            <person name="Mondo S."/>
            <person name="Pangilinan J."/>
            <person name="Riley R."/>
            <person name="Labutti K."/>
            <person name="Andreopoulos B."/>
            <person name="Lipzen A."/>
            <person name="Chen C."/>
            <person name="Yanf M."/>
            <person name="Daum C."/>
            <person name="Ng V."/>
            <person name="Clum A."/>
            <person name="Steindorff A."/>
            <person name="Ohm R."/>
            <person name="Martin F."/>
            <person name="Silar P."/>
            <person name="Natvig D."/>
            <person name="Lalanne C."/>
            <person name="Gautier V."/>
            <person name="Ament-Velasquez S.L."/>
            <person name="Kruys A."/>
            <person name="Hutchinson M.I."/>
            <person name="Powell A.J."/>
            <person name="Barry K."/>
            <person name="Miller A.N."/>
            <person name="Grigoriev I.V."/>
            <person name="Debuchy R."/>
            <person name="Gladieux P."/>
            <person name="Thoren M.H."/>
            <person name="Johannesson H."/>
        </authorList>
    </citation>
    <scope>NUCLEOTIDE SEQUENCE</scope>
    <source>
        <strain evidence="2">CBS 958.72</strain>
    </source>
</reference>
<keyword evidence="1" id="KW-0812">Transmembrane</keyword>
<name>A0AAE0NNG1_9PEZI</name>
<evidence type="ECO:0000313" key="2">
    <source>
        <dbReference type="EMBL" id="KAK3384599.1"/>
    </source>
</evidence>
<dbReference type="EMBL" id="JAULSN010000001">
    <property type="protein sequence ID" value="KAK3384599.1"/>
    <property type="molecule type" value="Genomic_DNA"/>
</dbReference>
<dbReference type="Proteomes" id="UP001287356">
    <property type="component" value="Unassembled WGS sequence"/>
</dbReference>
<reference evidence="2" key="1">
    <citation type="journal article" date="2023" name="Mol. Phylogenet. Evol.">
        <title>Genome-scale phylogeny and comparative genomics of the fungal order Sordariales.</title>
        <authorList>
            <person name="Hensen N."/>
            <person name="Bonometti L."/>
            <person name="Westerberg I."/>
            <person name="Brannstrom I.O."/>
            <person name="Guillou S."/>
            <person name="Cros-Aarteil S."/>
            <person name="Calhoun S."/>
            <person name="Haridas S."/>
            <person name="Kuo A."/>
            <person name="Mondo S."/>
            <person name="Pangilinan J."/>
            <person name="Riley R."/>
            <person name="LaButti K."/>
            <person name="Andreopoulos B."/>
            <person name="Lipzen A."/>
            <person name="Chen C."/>
            <person name="Yan M."/>
            <person name="Daum C."/>
            <person name="Ng V."/>
            <person name="Clum A."/>
            <person name="Steindorff A."/>
            <person name="Ohm R.A."/>
            <person name="Martin F."/>
            <person name="Silar P."/>
            <person name="Natvig D.O."/>
            <person name="Lalanne C."/>
            <person name="Gautier V."/>
            <person name="Ament-Velasquez S.L."/>
            <person name="Kruys A."/>
            <person name="Hutchinson M.I."/>
            <person name="Powell A.J."/>
            <person name="Barry K."/>
            <person name="Miller A.N."/>
            <person name="Grigoriev I.V."/>
            <person name="Debuchy R."/>
            <person name="Gladieux P."/>
            <person name="Hiltunen Thoren M."/>
            <person name="Johannesson H."/>
        </authorList>
    </citation>
    <scope>NUCLEOTIDE SEQUENCE</scope>
    <source>
        <strain evidence="2">CBS 958.72</strain>
    </source>
</reference>